<feature type="domain" description="FAS1" evidence="4">
    <location>
        <begin position="179"/>
        <end position="320"/>
    </location>
</feature>
<dbReference type="PROSITE" id="PS50213">
    <property type="entry name" value="FAS1"/>
    <property type="match status" value="4"/>
</dbReference>
<evidence type="ECO:0000256" key="1">
    <source>
        <dbReference type="SAM" id="MobiDB-lite"/>
    </source>
</evidence>
<accession>A0A8S4P9U8</accession>
<dbReference type="OrthoDB" id="7700931at2759"/>
<dbReference type="GO" id="GO:0007155">
    <property type="term" value="P:cell adhesion"/>
    <property type="evidence" value="ECO:0007669"/>
    <property type="project" value="TreeGrafter"/>
</dbReference>
<keyword evidence="2" id="KW-0812">Transmembrane</keyword>
<feature type="domain" description="FAS1" evidence="4">
    <location>
        <begin position="326"/>
        <end position="483"/>
    </location>
</feature>
<dbReference type="InterPro" id="IPR036378">
    <property type="entry name" value="FAS1_dom_sf"/>
</dbReference>
<comment type="caution">
    <text evidence="5">The sequence shown here is derived from an EMBL/GenBank/DDBJ whole genome shotgun (WGS) entry which is preliminary data.</text>
</comment>
<proteinExistence type="predicted"/>
<feature type="domain" description="FAS1" evidence="4">
    <location>
        <begin position="487"/>
        <end position="728"/>
    </location>
</feature>
<dbReference type="GO" id="GO:0030198">
    <property type="term" value="P:extracellular matrix organization"/>
    <property type="evidence" value="ECO:0007669"/>
    <property type="project" value="TreeGrafter"/>
</dbReference>
<evidence type="ECO:0000313" key="5">
    <source>
        <dbReference type="EMBL" id="CAH1789901.1"/>
    </source>
</evidence>
<organism evidence="5 6">
    <name type="scientific">Owenia fusiformis</name>
    <name type="common">Polychaete worm</name>
    <dbReference type="NCBI Taxonomy" id="6347"/>
    <lineage>
        <taxon>Eukaryota</taxon>
        <taxon>Metazoa</taxon>
        <taxon>Spiralia</taxon>
        <taxon>Lophotrochozoa</taxon>
        <taxon>Annelida</taxon>
        <taxon>Polychaeta</taxon>
        <taxon>Sedentaria</taxon>
        <taxon>Canalipalpata</taxon>
        <taxon>Sabellida</taxon>
        <taxon>Oweniida</taxon>
        <taxon>Oweniidae</taxon>
        <taxon>Owenia</taxon>
    </lineage>
</organism>
<dbReference type="Gene3D" id="2.30.180.10">
    <property type="entry name" value="FAS1 domain"/>
    <property type="match status" value="5"/>
</dbReference>
<evidence type="ECO:0000256" key="3">
    <source>
        <dbReference type="SAM" id="SignalP"/>
    </source>
</evidence>
<keyword evidence="6" id="KW-1185">Reference proteome</keyword>
<dbReference type="GO" id="GO:0031012">
    <property type="term" value="C:extracellular matrix"/>
    <property type="evidence" value="ECO:0007669"/>
    <property type="project" value="TreeGrafter"/>
</dbReference>
<dbReference type="GO" id="GO:0005615">
    <property type="term" value="C:extracellular space"/>
    <property type="evidence" value="ECO:0007669"/>
    <property type="project" value="TreeGrafter"/>
</dbReference>
<gene>
    <name evidence="5" type="ORF">OFUS_LOCUS15184</name>
</gene>
<dbReference type="AlphaFoldDB" id="A0A8S4P9U8"/>
<dbReference type="SUPFAM" id="SSF82153">
    <property type="entry name" value="FAS1 domain"/>
    <property type="match status" value="4"/>
</dbReference>
<reference evidence="5" key="1">
    <citation type="submission" date="2022-03" db="EMBL/GenBank/DDBJ databases">
        <authorList>
            <person name="Martin C."/>
        </authorList>
    </citation>
    <scope>NUCLEOTIDE SEQUENCE</scope>
</reference>
<sequence length="764" mass="87806">MFTRNLQLLSLVLLALHFRNVRTQTGNIYKILGEIKDAKKIKEMVDRTNIKQTLQGTQQYMFFAPNDTVIASLSSQARQRINSLGGEDLLDKIKYHMVLIGTSTGEAGTILDQDMKRSMARNSPPLFFARENFMGKDHQYVNGARIEKIWKASNGAVYVIDRIFWEEPSKQSAWGFLTKPDVPNVLDQFNKFESLFTKLGGFEDLEQKLNDIDDKLTLFLPQDDYIPSEIMTRLDREGLARKDSLMAHIIPHKVYYSSMMRDMEEIETMKTGDQITFRQIYNRDQNIFDTYVSNRNGLAKIIKGNITVMNGVVHIIDKYMWYIPEDYTSSLVLNQEPEGSEFSQLLAKDERIKDELNDLNRVVTTFVPTPAAFEKLRTAASEQGSTAITDNDRYRVRVANFETNRTALEYMLKLHIVEGVRLTSREIRLDETTARSQAGYVLRFRHFENDTYIDGGHQTAKIIESKMDIGTSNGYIHYIDTVLGFPYRTAKQEIEQNPRLNLLHEELKLLQEKDPNKFNLLEILGDTNRRFTIFAPNNTAFERILNLTCLRYEEEVCADYGKSRQATGTGALTGQDEESSNNYNAQWNTDPFNQDPYNNRDNEGQLVDDRQQELDDLNNRQTNEQFGQKDQTQELTYQQRAAQQLLLDNRKRAQLNYVLERLVVENPAVYLDNLPQGDSKLYTMSGEQITVYKRGEIYQVRFGNAVARIVHADIGVLNGVVHIVDPLLFEPQDLMRVSGASYTISSILTVLLSILAAWGLIYQS</sequence>
<evidence type="ECO:0000259" key="4">
    <source>
        <dbReference type="PROSITE" id="PS50213"/>
    </source>
</evidence>
<feature type="domain" description="FAS1" evidence="4">
    <location>
        <begin position="25"/>
        <end position="164"/>
    </location>
</feature>
<dbReference type="PANTHER" id="PTHR10900:SF124">
    <property type="entry name" value="FI05614P"/>
    <property type="match status" value="1"/>
</dbReference>
<evidence type="ECO:0000256" key="2">
    <source>
        <dbReference type="SAM" id="Phobius"/>
    </source>
</evidence>
<dbReference type="EMBL" id="CAIIXF020000007">
    <property type="protein sequence ID" value="CAH1789901.1"/>
    <property type="molecule type" value="Genomic_DNA"/>
</dbReference>
<feature type="compositionally biased region" description="Polar residues" evidence="1">
    <location>
        <begin position="580"/>
        <end position="597"/>
    </location>
</feature>
<feature type="transmembrane region" description="Helical" evidence="2">
    <location>
        <begin position="742"/>
        <end position="762"/>
    </location>
</feature>
<keyword evidence="2" id="KW-0472">Membrane</keyword>
<dbReference type="GO" id="GO:0050839">
    <property type="term" value="F:cell adhesion molecule binding"/>
    <property type="evidence" value="ECO:0007669"/>
    <property type="project" value="TreeGrafter"/>
</dbReference>
<dbReference type="Proteomes" id="UP000749559">
    <property type="component" value="Unassembled WGS sequence"/>
</dbReference>
<dbReference type="InterPro" id="IPR050904">
    <property type="entry name" value="Adhesion/Biosynth-related"/>
</dbReference>
<dbReference type="InterPro" id="IPR000782">
    <property type="entry name" value="FAS1_domain"/>
</dbReference>
<name>A0A8S4P9U8_OWEFU</name>
<evidence type="ECO:0000313" key="6">
    <source>
        <dbReference type="Proteomes" id="UP000749559"/>
    </source>
</evidence>
<protein>
    <recommendedName>
        <fullName evidence="4">FAS1 domain-containing protein</fullName>
    </recommendedName>
</protein>
<keyword evidence="3" id="KW-0732">Signal</keyword>
<feature type="signal peptide" evidence="3">
    <location>
        <begin position="1"/>
        <end position="23"/>
    </location>
</feature>
<keyword evidence="2" id="KW-1133">Transmembrane helix</keyword>
<feature type="region of interest" description="Disordered" evidence="1">
    <location>
        <begin position="564"/>
        <end position="603"/>
    </location>
</feature>
<feature type="chain" id="PRO_5035910038" description="FAS1 domain-containing protein" evidence="3">
    <location>
        <begin position="24"/>
        <end position="764"/>
    </location>
</feature>
<dbReference type="Pfam" id="PF02469">
    <property type="entry name" value="Fasciclin"/>
    <property type="match status" value="4"/>
</dbReference>
<dbReference type="PANTHER" id="PTHR10900">
    <property type="entry name" value="PERIOSTIN-RELATED"/>
    <property type="match status" value="1"/>
</dbReference>
<dbReference type="SMART" id="SM00554">
    <property type="entry name" value="FAS1"/>
    <property type="match status" value="4"/>
</dbReference>